<name>A0ABD1ZUF5_VESSQ</name>
<reference evidence="2 3" key="1">
    <citation type="journal article" date="2024" name="Ann. Entomol. Soc. Am.">
        <title>Genomic analyses of the southern and eastern yellowjacket wasps (Hymenoptera: Vespidae) reveal evolutionary signatures of social life.</title>
        <authorList>
            <person name="Catto M.A."/>
            <person name="Caine P.B."/>
            <person name="Orr S.E."/>
            <person name="Hunt B.G."/>
            <person name="Goodisman M.A.D."/>
        </authorList>
    </citation>
    <scope>NUCLEOTIDE SEQUENCE [LARGE SCALE GENOMIC DNA]</scope>
    <source>
        <strain evidence="2">233</strain>
        <tissue evidence="2">Head and thorax</tissue>
    </source>
</reference>
<protein>
    <submittedName>
        <fullName evidence="2">Uncharacterized protein</fullName>
    </submittedName>
</protein>
<keyword evidence="1" id="KW-0812">Transmembrane</keyword>
<dbReference type="EMBL" id="JAUDFV010000167">
    <property type="protein sequence ID" value="KAL2711998.1"/>
    <property type="molecule type" value="Genomic_DNA"/>
</dbReference>
<evidence type="ECO:0000256" key="1">
    <source>
        <dbReference type="SAM" id="Phobius"/>
    </source>
</evidence>
<sequence>MLKHRYMNISLYLYYISKYMLVTTQFPLFKLSFSEMFVSSHNIAETHRGIRLLLKMTYFIYENMRIVGIYINHA</sequence>
<organism evidence="2 3">
    <name type="scientific">Vespula squamosa</name>
    <name type="common">Southern yellow jacket</name>
    <name type="synonym">Wasp</name>
    <dbReference type="NCBI Taxonomy" id="30214"/>
    <lineage>
        <taxon>Eukaryota</taxon>
        <taxon>Metazoa</taxon>
        <taxon>Ecdysozoa</taxon>
        <taxon>Arthropoda</taxon>
        <taxon>Hexapoda</taxon>
        <taxon>Insecta</taxon>
        <taxon>Pterygota</taxon>
        <taxon>Neoptera</taxon>
        <taxon>Endopterygota</taxon>
        <taxon>Hymenoptera</taxon>
        <taxon>Apocrita</taxon>
        <taxon>Aculeata</taxon>
        <taxon>Vespoidea</taxon>
        <taxon>Vespidae</taxon>
        <taxon>Vespinae</taxon>
        <taxon>Vespula</taxon>
    </lineage>
</organism>
<feature type="transmembrane region" description="Helical" evidence="1">
    <location>
        <begin position="12"/>
        <end position="29"/>
    </location>
</feature>
<evidence type="ECO:0000313" key="2">
    <source>
        <dbReference type="EMBL" id="KAL2711998.1"/>
    </source>
</evidence>
<dbReference type="AlphaFoldDB" id="A0ABD1ZUF5"/>
<keyword evidence="1" id="KW-1133">Transmembrane helix</keyword>
<dbReference type="Proteomes" id="UP001607302">
    <property type="component" value="Unassembled WGS sequence"/>
</dbReference>
<proteinExistence type="predicted"/>
<evidence type="ECO:0000313" key="3">
    <source>
        <dbReference type="Proteomes" id="UP001607302"/>
    </source>
</evidence>
<keyword evidence="3" id="KW-1185">Reference proteome</keyword>
<comment type="caution">
    <text evidence="2">The sequence shown here is derived from an EMBL/GenBank/DDBJ whole genome shotgun (WGS) entry which is preliminary data.</text>
</comment>
<gene>
    <name evidence="2" type="ORF">V1478_018233</name>
</gene>
<keyword evidence="1" id="KW-0472">Membrane</keyword>
<accession>A0ABD1ZUF5</accession>